<sequence length="70" mass="7594">MYLGISASLLTGWIPPILSYVREIFSAVGSKCSANIRVETYSIGKVWAESRIHRLATLKVLPGLCDGGNL</sequence>
<evidence type="ECO:0000313" key="1">
    <source>
        <dbReference type="EMBL" id="KAE8417230.1"/>
    </source>
</evidence>
<evidence type="ECO:0000313" key="2">
    <source>
        <dbReference type="Proteomes" id="UP000325395"/>
    </source>
</evidence>
<dbReference type="Proteomes" id="UP000325395">
    <property type="component" value="Unassembled WGS sequence"/>
</dbReference>
<protein>
    <submittedName>
        <fullName evidence="1">Uncharacterized protein</fullName>
    </submittedName>
</protein>
<keyword evidence="2" id="KW-1185">Reference proteome</keyword>
<proteinExistence type="predicted"/>
<organism evidence="1 2">
    <name type="scientific">Aspergillus pseudocaelatus</name>
    <dbReference type="NCBI Taxonomy" id="1825620"/>
    <lineage>
        <taxon>Eukaryota</taxon>
        <taxon>Fungi</taxon>
        <taxon>Dikarya</taxon>
        <taxon>Ascomycota</taxon>
        <taxon>Pezizomycotina</taxon>
        <taxon>Eurotiomycetes</taxon>
        <taxon>Eurotiomycetidae</taxon>
        <taxon>Eurotiales</taxon>
        <taxon>Aspergillaceae</taxon>
        <taxon>Aspergillus</taxon>
        <taxon>Aspergillus subgen. Circumdati</taxon>
    </lineage>
</organism>
<name>A0ABQ6WJJ4_9EURO</name>
<dbReference type="EMBL" id="ML735741">
    <property type="protein sequence ID" value="KAE8417230.1"/>
    <property type="molecule type" value="Genomic_DNA"/>
</dbReference>
<gene>
    <name evidence="1" type="ORF">BDV36DRAFT_257856</name>
</gene>
<accession>A0ABQ6WJJ4</accession>
<reference evidence="1 2" key="1">
    <citation type="submission" date="2019-04" db="EMBL/GenBank/DDBJ databases">
        <authorList>
            <consortium name="DOE Joint Genome Institute"/>
            <person name="Mondo S."/>
            <person name="Kjaerbolling I."/>
            <person name="Vesth T."/>
            <person name="Frisvad J.C."/>
            <person name="Nybo J.L."/>
            <person name="Theobald S."/>
            <person name="Kildgaard S."/>
            <person name="Isbrandt T."/>
            <person name="Kuo A."/>
            <person name="Sato A."/>
            <person name="Lyhne E.K."/>
            <person name="Kogle M.E."/>
            <person name="Wiebenga A."/>
            <person name="Kun R.S."/>
            <person name="Lubbers R.J."/>
            <person name="Makela M.R."/>
            <person name="Barry K."/>
            <person name="Chovatia M."/>
            <person name="Clum A."/>
            <person name="Daum C."/>
            <person name="Haridas S."/>
            <person name="He G."/>
            <person name="LaButti K."/>
            <person name="Lipzen A."/>
            <person name="Riley R."/>
            <person name="Salamov A."/>
            <person name="Simmons B.A."/>
            <person name="Magnuson J.K."/>
            <person name="Henrissat B."/>
            <person name="Mortensen U.H."/>
            <person name="Larsen T.O."/>
            <person name="Devries R.P."/>
            <person name="Grigoriev I.V."/>
            <person name="Machida M."/>
            <person name="Baker S.E."/>
            <person name="Andersen M.R."/>
            <person name="Cantor M.N."/>
            <person name="Hua S.X."/>
        </authorList>
    </citation>
    <scope>NUCLEOTIDE SEQUENCE [LARGE SCALE GENOMIC DNA]</scope>
    <source>
        <strain evidence="1 2">CBS 117616</strain>
    </source>
</reference>